<reference evidence="1 2" key="1">
    <citation type="submission" date="2024-09" db="EMBL/GenBank/DDBJ databases">
        <title>Chromosome-scale assembly of Riccia fluitans.</title>
        <authorList>
            <person name="Paukszto L."/>
            <person name="Sawicki J."/>
            <person name="Karawczyk K."/>
            <person name="Piernik-Szablinska J."/>
            <person name="Szczecinska M."/>
            <person name="Mazdziarz M."/>
        </authorList>
    </citation>
    <scope>NUCLEOTIDE SEQUENCE [LARGE SCALE GENOMIC DNA]</scope>
    <source>
        <strain evidence="1">Rf_01</strain>
        <tissue evidence="1">Aerial parts of the thallus</tissue>
    </source>
</reference>
<comment type="caution">
    <text evidence="1">The sequence shown here is derived from an EMBL/GenBank/DDBJ whole genome shotgun (WGS) entry which is preliminary data.</text>
</comment>
<protein>
    <submittedName>
        <fullName evidence="1">Uncharacterized protein</fullName>
    </submittedName>
</protein>
<dbReference type="AlphaFoldDB" id="A0ABD1XTI5"/>
<sequence length="135" mass="15554">MAVPSSLFDQQRLNHIREPLREHLQGSNTMGAKKRQEERAHLGLHSNLGQRPSYCKEVDTAREELAHFRSKFDQWKMAYDREVGKTRQELAMLTPKLMGLGIASKLHHFQEARASRYNTPTNCSTPRSSDPTTDY</sequence>
<accession>A0ABD1XTI5</accession>
<evidence type="ECO:0000313" key="1">
    <source>
        <dbReference type="EMBL" id="KAL2611201.1"/>
    </source>
</evidence>
<proteinExistence type="predicted"/>
<keyword evidence="2" id="KW-1185">Reference proteome</keyword>
<dbReference type="Proteomes" id="UP001605036">
    <property type="component" value="Unassembled WGS sequence"/>
</dbReference>
<evidence type="ECO:0000313" key="2">
    <source>
        <dbReference type="Proteomes" id="UP001605036"/>
    </source>
</evidence>
<gene>
    <name evidence="1" type="ORF">R1flu_022893</name>
</gene>
<name>A0ABD1XTI5_9MARC</name>
<organism evidence="1 2">
    <name type="scientific">Riccia fluitans</name>
    <dbReference type="NCBI Taxonomy" id="41844"/>
    <lineage>
        <taxon>Eukaryota</taxon>
        <taxon>Viridiplantae</taxon>
        <taxon>Streptophyta</taxon>
        <taxon>Embryophyta</taxon>
        <taxon>Marchantiophyta</taxon>
        <taxon>Marchantiopsida</taxon>
        <taxon>Marchantiidae</taxon>
        <taxon>Marchantiales</taxon>
        <taxon>Ricciaceae</taxon>
        <taxon>Riccia</taxon>
    </lineage>
</organism>
<dbReference type="EMBL" id="JBHFFA010000007">
    <property type="protein sequence ID" value="KAL2611201.1"/>
    <property type="molecule type" value="Genomic_DNA"/>
</dbReference>